<name>A0A2P6V711_9CHLO</name>
<keyword evidence="2" id="KW-0812">Transmembrane</keyword>
<dbReference type="Proteomes" id="UP000239649">
    <property type="component" value="Unassembled WGS sequence"/>
</dbReference>
<keyword evidence="4" id="KW-1185">Reference proteome</keyword>
<feature type="region of interest" description="Disordered" evidence="1">
    <location>
        <begin position="208"/>
        <end position="256"/>
    </location>
</feature>
<evidence type="ECO:0000313" key="4">
    <source>
        <dbReference type="Proteomes" id="UP000239649"/>
    </source>
</evidence>
<evidence type="ECO:0000256" key="2">
    <source>
        <dbReference type="SAM" id="Phobius"/>
    </source>
</evidence>
<dbReference type="AlphaFoldDB" id="A0A2P6V711"/>
<gene>
    <name evidence="3" type="ORF">C2E20_6600</name>
</gene>
<proteinExistence type="predicted"/>
<feature type="transmembrane region" description="Helical" evidence="2">
    <location>
        <begin position="439"/>
        <end position="458"/>
    </location>
</feature>
<dbReference type="EMBL" id="LHPF02000023">
    <property type="protein sequence ID" value="PSC69872.1"/>
    <property type="molecule type" value="Genomic_DNA"/>
</dbReference>
<evidence type="ECO:0000256" key="1">
    <source>
        <dbReference type="SAM" id="MobiDB-lite"/>
    </source>
</evidence>
<dbReference type="OrthoDB" id="514391at2759"/>
<keyword evidence="2" id="KW-0472">Membrane</keyword>
<feature type="transmembrane region" description="Helical" evidence="2">
    <location>
        <begin position="351"/>
        <end position="370"/>
    </location>
</feature>
<keyword evidence="2" id="KW-1133">Transmembrane helix</keyword>
<comment type="caution">
    <text evidence="3">The sequence shown here is derived from an EMBL/GenBank/DDBJ whole genome shotgun (WGS) entry which is preliminary data.</text>
</comment>
<feature type="compositionally biased region" description="Acidic residues" evidence="1">
    <location>
        <begin position="215"/>
        <end position="225"/>
    </location>
</feature>
<evidence type="ECO:0000313" key="3">
    <source>
        <dbReference type="EMBL" id="PSC69872.1"/>
    </source>
</evidence>
<feature type="compositionally biased region" description="Gly residues" evidence="1">
    <location>
        <begin position="244"/>
        <end position="254"/>
    </location>
</feature>
<reference evidence="3 4" key="1">
    <citation type="journal article" date="2018" name="Plant J.">
        <title>Genome sequences of Chlorella sorokiniana UTEX 1602 and Micractinium conductrix SAG 241.80: implications to maltose excretion by a green alga.</title>
        <authorList>
            <person name="Arriola M.B."/>
            <person name="Velmurugan N."/>
            <person name="Zhang Y."/>
            <person name="Plunkett M.H."/>
            <person name="Hondzo H."/>
            <person name="Barney B.M."/>
        </authorList>
    </citation>
    <scope>NUCLEOTIDE SEQUENCE [LARGE SCALE GENOMIC DNA]</scope>
    <source>
        <strain evidence="3 4">SAG 241.80</strain>
    </source>
</reference>
<feature type="transmembrane region" description="Helical" evidence="2">
    <location>
        <begin position="292"/>
        <end position="314"/>
    </location>
</feature>
<sequence length="482" mass="50649">MSMQEAVTAAAAAVCTALQHPQEAHSAPAALQAVLPECVHVGVALTLDGGACRLSSGNLLRPPHQASLMTGPSLASTVCKDRKSKLLRQVAPHGGLEDVNAIVVLSGCGAIVCLPLLAPAARDTGAASCSTADAPCLGALTVGFASVANISSGALKGALLLAHALAKEQREPLQDLAALVASLLLPAGGAGGADADAGADSDGWASDLDHLGWDEGSEEGTPDEDASGRSGGRRARQHGRSRGGEPGGPPGAGGAAAEHSGVALALLAFPTRQQEAGFAAYHAAQMHRVDCYAYVICFAFFCLELFVPGTPFFLAKRMGWRALAGYSGIAPGLLLASKRTRGWFAKHRDAILAYTWAFSTLWQTAMSNYSHVLDRDTFRNPLYLQSYGWLTVVGLAFQMRFSFQVLAAPLAYAINTQLLPAICEAFFEDQPPRRCVAVGLLRIFLHGVALPLACCYVFETHARRLFLRSSAHRGSRVLRRAA</sequence>
<organism evidence="3 4">
    <name type="scientific">Micractinium conductrix</name>
    <dbReference type="NCBI Taxonomy" id="554055"/>
    <lineage>
        <taxon>Eukaryota</taxon>
        <taxon>Viridiplantae</taxon>
        <taxon>Chlorophyta</taxon>
        <taxon>core chlorophytes</taxon>
        <taxon>Trebouxiophyceae</taxon>
        <taxon>Chlorellales</taxon>
        <taxon>Chlorellaceae</taxon>
        <taxon>Chlorella clade</taxon>
        <taxon>Micractinium</taxon>
    </lineage>
</organism>
<protein>
    <submittedName>
        <fullName evidence="3">Uncharacterized protein</fullName>
    </submittedName>
</protein>
<feature type="compositionally biased region" description="Basic residues" evidence="1">
    <location>
        <begin position="231"/>
        <end position="241"/>
    </location>
</feature>
<accession>A0A2P6V711</accession>